<protein>
    <recommendedName>
        <fullName evidence="3">AttH domain-containing protein</fullName>
    </recommendedName>
</protein>
<keyword evidence="2" id="KW-1185">Reference proteome</keyword>
<evidence type="ECO:0000313" key="2">
    <source>
        <dbReference type="Proteomes" id="UP000436522"/>
    </source>
</evidence>
<gene>
    <name evidence="1" type="ORF">So717_06580</name>
</gene>
<dbReference type="OrthoDB" id="5491608at2"/>
<name>A0A640VPV8_9RHOB</name>
<dbReference type="SUPFAM" id="SSF159245">
    <property type="entry name" value="AttH-like"/>
    <property type="match status" value="1"/>
</dbReference>
<dbReference type="Proteomes" id="UP000436522">
    <property type="component" value="Unassembled WGS sequence"/>
</dbReference>
<accession>A0A640VPV8</accession>
<reference evidence="1 2" key="1">
    <citation type="submission" date="2019-12" db="EMBL/GenBank/DDBJ databases">
        <title>Roseobacter cerasinus sp. nov., isolated from seawater around aquaculture.</title>
        <authorList>
            <person name="Muramatsu S."/>
            <person name="Takabe Y."/>
            <person name="Mori K."/>
            <person name="Takaichi S."/>
            <person name="Hanada S."/>
        </authorList>
    </citation>
    <scope>NUCLEOTIDE SEQUENCE [LARGE SCALE GENOMIC DNA]</scope>
    <source>
        <strain evidence="1 2">AI77</strain>
    </source>
</reference>
<organism evidence="1 2">
    <name type="scientific">Roseobacter cerasinus</name>
    <dbReference type="NCBI Taxonomy" id="2602289"/>
    <lineage>
        <taxon>Bacteria</taxon>
        <taxon>Pseudomonadati</taxon>
        <taxon>Pseudomonadota</taxon>
        <taxon>Alphaproteobacteria</taxon>
        <taxon>Rhodobacterales</taxon>
        <taxon>Roseobacteraceae</taxon>
        <taxon>Roseobacter</taxon>
    </lineage>
</organism>
<sequence>MTAFDVLRPPVLSDPTAAAYKDWFHLNVFLPDSGRVVLINLSMHGPPWDQRARAVGVALASAPDGDWIGGIEIASFAESKVDTQALFLSTVSMAVTRDGTALHAKVARPEDGFEADLIARPVLSAGALDLTAQFGSGWIGWSAVPVLSVSGTLKLDGEDISLENARGYHDHNWGRWFWGEDVAWEWGAWVLSEDITVVAARGTDKAHFNRQPPHVFLVYRSKVYGFLPGQVRLSFDTAPTRANRRLPGALAAIHPDRRAPDLPRRVTLQAVSRHAQFELVFEPETVAQLLLSDPMRPGSGFINELAGRCRLVATLDQTLLRAEGSGVFEYVE</sequence>
<dbReference type="RefSeq" id="WP_159974753.1">
    <property type="nucleotide sequence ID" value="NZ_BLIV01000001.1"/>
</dbReference>
<evidence type="ECO:0000313" key="1">
    <source>
        <dbReference type="EMBL" id="GFE48905.1"/>
    </source>
</evidence>
<dbReference type="EMBL" id="BLIV01000001">
    <property type="protein sequence ID" value="GFE48905.1"/>
    <property type="molecule type" value="Genomic_DNA"/>
</dbReference>
<proteinExistence type="predicted"/>
<comment type="caution">
    <text evidence="1">The sequence shown here is derived from an EMBL/GenBank/DDBJ whole genome shotgun (WGS) entry which is preliminary data.</text>
</comment>
<evidence type="ECO:0008006" key="3">
    <source>
        <dbReference type="Google" id="ProtNLM"/>
    </source>
</evidence>
<dbReference type="AlphaFoldDB" id="A0A640VPV8"/>